<protein>
    <submittedName>
        <fullName evidence="9">Deoxyribodipyrimidine photo-lyase</fullName>
    </submittedName>
</protein>
<accession>A0A7U2RB53</accession>
<evidence type="ECO:0000256" key="6">
    <source>
        <dbReference type="RuleBase" id="RU004182"/>
    </source>
</evidence>
<reference evidence="9 10" key="1">
    <citation type="submission" date="2020-07" db="EMBL/GenBank/DDBJ databases">
        <title>Genomic characterization of Flavobacterium psychrophilum strains.</title>
        <authorList>
            <person name="Castillo D."/>
            <person name="Jorgensen J."/>
            <person name="Middelboe M."/>
        </authorList>
    </citation>
    <scope>NUCLEOTIDE SEQUENCE [LARGE SCALE GENOMIC DNA]</scope>
    <source>
        <strain evidence="9 10">FPS-R7</strain>
    </source>
</reference>
<feature type="domain" description="Photolyase/cryptochrome alpha/beta" evidence="8">
    <location>
        <begin position="5"/>
        <end position="135"/>
    </location>
</feature>
<feature type="binding site" evidence="5">
    <location>
        <position position="268"/>
    </location>
    <ligand>
        <name>FAD</name>
        <dbReference type="ChEBI" id="CHEBI:57692"/>
    </ligand>
</feature>
<dbReference type="InterPro" id="IPR002081">
    <property type="entry name" value="Cryptochrome/DNA_photolyase_1"/>
</dbReference>
<evidence type="ECO:0000256" key="2">
    <source>
        <dbReference type="ARBA" id="ARBA00022630"/>
    </source>
</evidence>
<dbReference type="GO" id="GO:0003904">
    <property type="term" value="F:deoxyribodipyrimidine photo-lyase activity"/>
    <property type="evidence" value="ECO:0007669"/>
    <property type="project" value="TreeGrafter"/>
</dbReference>
<dbReference type="GO" id="GO:0006950">
    <property type="term" value="P:response to stress"/>
    <property type="evidence" value="ECO:0007669"/>
    <property type="project" value="UniProtKB-ARBA"/>
</dbReference>
<keyword evidence="4 6" id="KW-0157">Chromophore</keyword>
<dbReference type="PANTHER" id="PTHR11455">
    <property type="entry name" value="CRYPTOCHROME"/>
    <property type="match status" value="1"/>
</dbReference>
<feature type="binding site" evidence="5">
    <location>
        <position position="217"/>
    </location>
    <ligand>
        <name>FAD</name>
        <dbReference type="ChEBI" id="CHEBI:57692"/>
    </ligand>
</feature>
<evidence type="ECO:0000313" key="9">
    <source>
        <dbReference type="EMBL" id="QRE05014.1"/>
    </source>
</evidence>
<organism evidence="9 10">
    <name type="scientific">Flavobacterium psychrophilum</name>
    <dbReference type="NCBI Taxonomy" id="96345"/>
    <lineage>
        <taxon>Bacteria</taxon>
        <taxon>Pseudomonadati</taxon>
        <taxon>Bacteroidota</taxon>
        <taxon>Flavobacteriia</taxon>
        <taxon>Flavobacteriales</taxon>
        <taxon>Flavobacteriaceae</taxon>
        <taxon>Flavobacterium</taxon>
    </lineage>
</organism>
<dbReference type="InterPro" id="IPR036155">
    <property type="entry name" value="Crypto/Photolyase_N_sf"/>
</dbReference>
<dbReference type="Pfam" id="PF03441">
    <property type="entry name" value="FAD_binding_7"/>
    <property type="match status" value="1"/>
</dbReference>
<dbReference type="GO" id="GO:0009416">
    <property type="term" value="P:response to light stimulus"/>
    <property type="evidence" value="ECO:0007669"/>
    <property type="project" value="TreeGrafter"/>
</dbReference>
<dbReference type="RefSeq" id="WP_071957889.1">
    <property type="nucleotide sequence ID" value="NZ_CP059075.1"/>
</dbReference>
<dbReference type="PROSITE" id="PS00394">
    <property type="entry name" value="DNA_PHOTOLYASES_1_1"/>
    <property type="match status" value="1"/>
</dbReference>
<dbReference type="InterPro" id="IPR014729">
    <property type="entry name" value="Rossmann-like_a/b/a_fold"/>
</dbReference>
<dbReference type="Gene3D" id="1.10.579.10">
    <property type="entry name" value="DNA Cyclobutane Dipyrimidine Photolyase, subunit A, domain 3"/>
    <property type="match status" value="1"/>
</dbReference>
<dbReference type="InterPro" id="IPR005101">
    <property type="entry name" value="Cryptochr/Photolyase_FAD-bd"/>
</dbReference>
<dbReference type="GO" id="GO:0003677">
    <property type="term" value="F:DNA binding"/>
    <property type="evidence" value="ECO:0007669"/>
    <property type="project" value="TreeGrafter"/>
</dbReference>
<gene>
    <name evidence="9" type="ORF">H0H26_05350</name>
</gene>
<dbReference type="InterPro" id="IPR006050">
    <property type="entry name" value="DNA_photolyase_N"/>
</dbReference>
<evidence type="ECO:0000313" key="10">
    <source>
        <dbReference type="Proteomes" id="UP000596329"/>
    </source>
</evidence>
<dbReference type="Proteomes" id="UP000596329">
    <property type="component" value="Chromosome"/>
</dbReference>
<dbReference type="PRINTS" id="PR00147">
    <property type="entry name" value="DNAPHOTLYASE"/>
</dbReference>
<name>A0A7U2RB53_FLAPS</name>
<dbReference type="PROSITE" id="PS51645">
    <property type="entry name" value="PHR_CRY_ALPHA_BETA"/>
    <property type="match status" value="1"/>
</dbReference>
<evidence type="ECO:0000256" key="3">
    <source>
        <dbReference type="ARBA" id="ARBA00022827"/>
    </source>
</evidence>
<evidence type="ECO:0000256" key="4">
    <source>
        <dbReference type="ARBA" id="ARBA00022991"/>
    </source>
</evidence>
<proteinExistence type="inferred from homology"/>
<dbReference type="Pfam" id="PF00875">
    <property type="entry name" value="DNA_photolyase"/>
    <property type="match status" value="1"/>
</dbReference>
<keyword evidence="3 5" id="KW-0274">FAD</keyword>
<comment type="cofactor">
    <cofactor evidence="5">
        <name>FAD</name>
        <dbReference type="ChEBI" id="CHEBI:57692"/>
    </cofactor>
    <text evidence="5">Binds 1 FAD per subunit.</text>
</comment>
<comment type="cofactor">
    <cofactor evidence="1">
        <name>(6R)-5,10-methylene-5,6,7,8-tetrahydrofolate</name>
        <dbReference type="ChEBI" id="CHEBI:15636"/>
    </cofactor>
</comment>
<evidence type="ECO:0000256" key="7">
    <source>
        <dbReference type="SAM" id="MobiDB-lite"/>
    </source>
</evidence>
<dbReference type="InterPro" id="IPR018394">
    <property type="entry name" value="DNA_photolyase_1_CS_C"/>
</dbReference>
<feature type="compositionally biased region" description="Basic residues" evidence="7">
    <location>
        <begin position="492"/>
        <end position="502"/>
    </location>
</feature>
<dbReference type="Gene3D" id="1.25.40.80">
    <property type="match status" value="1"/>
</dbReference>
<dbReference type="AlphaFoldDB" id="A0A7U2RB53"/>
<evidence type="ECO:0000256" key="1">
    <source>
        <dbReference type="ARBA" id="ARBA00001932"/>
    </source>
</evidence>
<dbReference type="SUPFAM" id="SSF52425">
    <property type="entry name" value="Cryptochrome/photolyase, N-terminal domain"/>
    <property type="match status" value="1"/>
</dbReference>
<dbReference type="Gene3D" id="3.40.50.620">
    <property type="entry name" value="HUPs"/>
    <property type="match status" value="1"/>
</dbReference>
<evidence type="ECO:0000259" key="8">
    <source>
        <dbReference type="PROSITE" id="PS51645"/>
    </source>
</evidence>
<sequence length="502" mass="60136">MEKKVVNIVWFKRDLRFTDNEALFHAHHSGLPLLLIYVFEPSVMNYDDSDVRHWRFVYESLLDMQLKLNLVASKIYFFHNESKIIFSELIKIFNVQTIFSHQEIGNKITFDRDIEMQAFFNKNNIIWKEFQLHGVIRKLKSRQNWDKKWEDVMRASPRIIDLKDLKIEILSDSFYQEFKGEILNPEITTHNKNFQQGGENFAWRYLDSFVKKRYVNYSKHISKPLLSRKGCSRLSPYLTYGNISMRAIYQYTNQHYETSKNKRAILNFVSRLHWHCHFMQKFEDECTMEFENANRAYDVLIKPKNETYIKAWQEGKTGVPIVDACMRCLVTTGYINFRMRAMVVSFFTFNLWQDWRELHFLARQFLDYEPGIHYPQIQMQSGTTGINTIRIYNPIKNSEEHDPEGIFIKQWLPELAEIPLSLLHEPWKMNDMEQQFYNCKIGEDYPTLIVNIDQTRKYASDIVWSFRKKGEVKVEGKRILQKHVTNPNKPKNERHKKTKPTQ</sequence>
<feature type="region of interest" description="Disordered" evidence="7">
    <location>
        <begin position="480"/>
        <end position="502"/>
    </location>
</feature>
<dbReference type="GO" id="GO:0006139">
    <property type="term" value="P:nucleobase-containing compound metabolic process"/>
    <property type="evidence" value="ECO:0007669"/>
    <property type="project" value="UniProtKB-ARBA"/>
</dbReference>
<dbReference type="EMBL" id="CP059075">
    <property type="protein sequence ID" value="QRE05014.1"/>
    <property type="molecule type" value="Genomic_DNA"/>
</dbReference>
<comment type="similarity">
    <text evidence="6">Belongs to the DNA photolyase family.</text>
</comment>
<dbReference type="SUPFAM" id="SSF48173">
    <property type="entry name" value="Cryptochrome/photolyase FAD-binding domain"/>
    <property type="match status" value="1"/>
</dbReference>
<dbReference type="GO" id="GO:0071949">
    <property type="term" value="F:FAD binding"/>
    <property type="evidence" value="ECO:0007669"/>
    <property type="project" value="TreeGrafter"/>
</dbReference>
<dbReference type="PANTHER" id="PTHR11455:SF9">
    <property type="entry name" value="CRYPTOCHROME CIRCADIAN CLOCK 5 ISOFORM X1"/>
    <property type="match status" value="1"/>
</dbReference>
<keyword evidence="2 5" id="KW-0285">Flavoprotein</keyword>
<dbReference type="InterPro" id="IPR036134">
    <property type="entry name" value="Crypto/Photolyase_FAD-like_sf"/>
</dbReference>
<keyword evidence="9" id="KW-0456">Lyase</keyword>
<evidence type="ECO:0000256" key="5">
    <source>
        <dbReference type="PIRSR" id="PIRSR602081-1"/>
    </source>
</evidence>